<keyword evidence="1" id="KW-0472">Membrane</keyword>
<feature type="transmembrane region" description="Helical" evidence="1">
    <location>
        <begin position="57"/>
        <end position="76"/>
    </location>
</feature>
<name>A0A382ZJG7_9ZZZZ</name>
<evidence type="ECO:0000313" key="2">
    <source>
        <dbReference type="EMBL" id="SVD95612.1"/>
    </source>
</evidence>
<sequence length="77" mass="8546">VTFTALEIDFPLAFNLTSLISSRSKYDIMSGKYMNGSSAPMNIVPTLPSNFLFTRNLLLFVFFGLGFSGFSFLFLAT</sequence>
<evidence type="ECO:0000256" key="1">
    <source>
        <dbReference type="SAM" id="Phobius"/>
    </source>
</evidence>
<organism evidence="2">
    <name type="scientific">marine metagenome</name>
    <dbReference type="NCBI Taxonomy" id="408172"/>
    <lineage>
        <taxon>unclassified sequences</taxon>
        <taxon>metagenomes</taxon>
        <taxon>ecological metagenomes</taxon>
    </lineage>
</organism>
<reference evidence="2" key="1">
    <citation type="submission" date="2018-05" db="EMBL/GenBank/DDBJ databases">
        <authorList>
            <person name="Lanie J.A."/>
            <person name="Ng W.-L."/>
            <person name="Kazmierczak K.M."/>
            <person name="Andrzejewski T.M."/>
            <person name="Davidsen T.M."/>
            <person name="Wayne K.J."/>
            <person name="Tettelin H."/>
            <person name="Glass J.I."/>
            <person name="Rusch D."/>
            <person name="Podicherti R."/>
            <person name="Tsui H.-C.T."/>
            <person name="Winkler M.E."/>
        </authorList>
    </citation>
    <scope>NUCLEOTIDE SEQUENCE</scope>
</reference>
<dbReference type="AlphaFoldDB" id="A0A382ZJG7"/>
<gene>
    <name evidence="2" type="ORF">METZ01_LOCUS448466</name>
</gene>
<dbReference type="EMBL" id="UINC01184411">
    <property type="protein sequence ID" value="SVD95612.1"/>
    <property type="molecule type" value="Genomic_DNA"/>
</dbReference>
<proteinExistence type="predicted"/>
<keyword evidence="1" id="KW-0812">Transmembrane</keyword>
<keyword evidence="1" id="KW-1133">Transmembrane helix</keyword>
<protein>
    <submittedName>
        <fullName evidence="2">Uncharacterized protein</fullName>
    </submittedName>
</protein>
<accession>A0A382ZJG7</accession>
<feature type="non-terminal residue" evidence="2">
    <location>
        <position position="1"/>
    </location>
</feature>